<dbReference type="HOGENOM" id="CLU_176001_3_0_9"/>
<dbReference type="STRING" id="883081.HMPREF9698_00067"/>
<evidence type="ECO:0000256" key="6">
    <source>
        <dbReference type="SAM" id="Phobius"/>
    </source>
</evidence>
<dbReference type="GO" id="GO:0005886">
    <property type="term" value="C:plasma membrane"/>
    <property type="evidence" value="ECO:0007669"/>
    <property type="project" value="UniProtKB-SubCell"/>
</dbReference>
<protein>
    <recommendedName>
        <fullName evidence="7">Cardiolipin synthase N-terminal domain-containing protein</fullName>
    </recommendedName>
</protein>
<dbReference type="InterPro" id="IPR027379">
    <property type="entry name" value="CLS_N"/>
</dbReference>
<evidence type="ECO:0000256" key="5">
    <source>
        <dbReference type="ARBA" id="ARBA00023136"/>
    </source>
</evidence>
<dbReference type="Pfam" id="PF13396">
    <property type="entry name" value="PLDc_N"/>
    <property type="match status" value="1"/>
</dbReference>
<keyword evidence="4 6" id="KW-1133">Transmembrane helix</keyword>
<dbReference type="RefSeq" id="WP_003776167.1">
    <property type="nucleotide sequence ID" value="NZ_JH992957.1"/>
</dbReference>
<organism evidence="8 9">
    <name type="scientific">Alloiococcus otitis ATCC 51267</name>
    <dbReference type="NCBI Taxonomy" id="883081"/>
    <lineage>
        <taxon>Bacteria</taxon>
        <taxon>Bacillati</taxon>
        <taxon>Bacillota</taxon>
        <taxon>Bacilli</taxon>
        <taxon>Lactobacillales</taxon>
        <taxon>Carnobacteriaceae</taxon>
        <taxon>Alloiococcus</taxon>
    </lineage>
</organism>
<reference evidence="8 9" key="1">
    <citation type="submission" date="2012-09" db="EMBL/GenBank/DDBJ databases">
        <title>The Genome Sequence of Alloiococcus otitis ATCC 51267.</title>
        <authorList>
            <consortium name="The Broad Institute Genome Sequencing Platform"/>
            <person name="Earl A."/>
            <person name="Ward D."/>
            <person name="Feldgarden M."/>
            <person name="Gevers D."/>
            <person name="Huys G."/>
            <person name="Walker B."/>
            <person name="Young S.K."/>
            <person name="Zeng Q."/>
            <person name="Gargeya S."/>
            <person name="Fitzgerald M."/>
            <person name="Haas B."/>
            <person name="Abouelleil A."/>
            <person name="Alvarado L."/>
            <person name="Arachchi H.M."/>
            <person name="Berlin A.M."/>
            <person name="Chapman S.B."/>
            <person name="Goldberg J."/>
            <person name="Griggs A."/>
            <person name="Gujja S."/>
            <person name="Hansen M."/>
            <person name="Howarth C."/>
            <person name="Imamovic A."/>
            <person name="Larimer J."/>
            <person name="McCowen C."/>
            <person name="Montmayeur A."/>
            <person name="Murphy C."/>
            <person name="Neiman D."/>
            <person name="Pearson M."/>
            <person name="Priest M."/>
            <person name="Roberts A."/>
            <person name="Saif S."/>
            <person name="Shea T."/>
            <person name="Sisk P."/>
            <person name="Sykes S."/>
            <person name="Wortman J."/>
            <person name="Nusbaum C."/>
            <person name="Birren B."/>
        </authorList>
    </citation>
    <scope>NUCLEOTIDE SEQUENCE [LARGE SCALE GENOMIC DNA]</scope>
    <source>
        <strain evidence="8 9">ATCC 51267</strain>
    </source>
</reference>
<keyword evidence="2" id="KW-1003">Cell membrane</keyword>
<comment type="subcellular location">
    <subcellularLocation>
        <location evidence="1">Cell membrane</location>
        <topology evidence="1">Multi-pass membrane protein</topology>
    </subcellularLocation>
</comment>
<dbReference type="AlphaFoldDB" id="K9EAT4"/>
<name>K9EAT4_9LACT</name>
<proteinExistence type="predicted"/>
<sequence>MDELQTILSEYWMFILPLIIIQVILQITALIHLFKHSHYTPASKLVWTLVILLFQMIGPIVYFAFGGGKQS</sequence>
<feature type="domain" description="Cardiolipin synthase N-terminal" evidence="7">
    <location>
        <begin position="24"/>
        <end position="67"/>
    </location>
</feature>
<comment type="caution">
    <text evidence="8">The sequence shown here is derived from an EMBL/GenBank/DDBJ whole genome shotgun (WGS) entry which is preliminary data.</text>
</comment>
<dbReference type="OrthoDB" id="3243324at2"/>
<feature type="transmembrane region" description="Helical" evidence="6">
    <location>
        <begin position="45"/>
        <end position="65"/>
    </location>
</feature>
<evidence type="ECO:0000259" key="7">
    <source>
        <dbReference type="Pfam" id="PF13396"/>
    </source>
</evidence>
<dbReference type="EMBL" id="AGXA01000002">
    <property type="protein sequence ID" value="EKU94339.1"/>
    <property type="molecule type" value="Genomic_DNA"/>
</dbReference>
<dbReference type="Proteomes" id="UP000009875">
    <property type="component" value="Unassembled WGS sequence"/>
</dbReference>
<evidence type="ECO:0000256" key="2">
    <source>
        <dbReference type="ARBA" id="ARBA00022475"/>
    </source>
</evidence>
<dbReference type="eggNOG" id="ENOG50332VC">
    <property type="taxonomic scope" value="Bacteria"/>
</dbReference>
<keyword evidence="5 6" id="KW-0472">Membrane</keyword>
<keyword evidence="3 6" id="KW-0812">Transmembrane</keyword>
<feature type="transmembrane region" description="Helical" evidence="6">
    <location>
        <begin position="12"/>
        <end position="33"/>
    </location>
</feature>
<evidence type="ECO:0000256" key="4">
    <source>
        <dbReference type="ARBA" id="ARBA00022989"/>
    </source>
</evidence>
<accession>K9EAT4</accession>
<evidence type="ECO:0000313" key="8">
    <source>
        <dbReference type="EMBL" id="EKU94339.1"/>
    </source>
</evidence>
<evidence type="ECO:0000256" key="1">
    <source>
        <dbReference type="ARBA" id="ARBA00004651"/>
    </source>
</evidence>
<evidence type="ECO:0000256" key="3">
    <source>
        <dbReference type="ARBA" id="ARBA00022692"/>
    </source>
</evidence>
<keyword evidence="9" id="KW-1185">Reference proteome</keyword>
<gene>
    <name evidence="8" type="ORF">HMPREF9698_00067</name>
</gene>
<evidence type="ECO:0000313" key="9">
    <source>
        <dbReference type="Proteomes" id="UP000009875"/>
    </source>
</evidence>